<feature type="chain" id="PRO_5042089872" evidence="5">
    <location>
        <begin position="30"/>
        <end position="517"/>
    </location>
</feature>
<keyword evidence="8" id="KW-1185">Reference proteome</keyword>
<protein>
    <submittedName>
        <fullName evidence="7">Sulfatase-like hydrolase/transferase</fullName>
    </submittedName>
</protein>
<evidence type="ECO:0000313" key="7">
    <source>
        <dbReference type="EMBL" id="WED64076.1"/>
    </source>
</evidence>
<feature type="signal peptide" evidence="5">
    <location>
        <begin position="1"/>
        <end position="29"/>
    </location>
</feature>
<keyword evidence="5" id="KW-0732">Signal</keyword>
<dbReference type="RefSeq" id="WP_330930051.1">
    <property type="nucleotide sequence ID" value="NZ_CP119075.1"/>
</dbReference>
<keyword evidence="4" id="KW-0106">Calcium</keyword>
<dbReference type="GO" id="GO:0004065">
    <property type="term" value="F:arylsulfatase activity"/>
    <property type="evidence" value="ECO:0007669"/>
    <property type="project" value="TreeGrafter"/>
</dbReference>
<dbReference type="Gene3D" id="3.40.720.10">
    <property type="entry name" value="Alkaline Phosphatase, subunit A"/>
    <property type="match status" value="1"/>
</dbReference>
<sequence length="517" mass="58348">MFSIRSSFSIYRLLLASALVCAVTTRAVAQTGADNRPNVLFIYTDDQSHRTLSSYLEEGARPWVKTPNIDRLAIEGVRFSMAYGASWCAPSRAIVLTGQQPHAIQGVDLNRDPHSPRAWATMSDGWDPAVARMWPRELREAGYETAMIGKWHVGQNAGHGDLWDHSVVWDQNTPQGDWYNNQSLSVDGAPAEVVPGYSTFVYTDFAEDYMRRDHDKPWLMWLCYNAPHLPNTVHADAKDHYRDVEVAIPEDWYGPRVGKPTYMRTLTMFEPDIEGRPRYGHRSVRLEDLIVGYNRLVVSLDEAIGRLYKTLEETGQLDNTVIVFTSDQGFAWGERGYAWKVGPYDACLRMPLIVRYPGEARAGGVVRSPVGIMDVVPTILSYTGVEVDWPLHGRNLRPALRDPAAGVPGRVLTEHFLSSFGDQIQTAVTDENNFTRTIPWWLAVSEGDLKYIRSLVPDEIEELYDVRADPDEQRNLALESAHRADLLRMRAALLEELEATDAHFIATLPAPREVTLH</sequence>
<reference evidence="7" key="1">
    <citation type="submission" date="2023-03" db="EMBL/GenBank/DDBJ databases">
        <title>Lomoglobus Profundus gen. nov., sp. nov., a novel member of the phylum Verrucomicrobia, isolated from deep-marine sediment of South China Sea.</title>
        <authorList>
            <person name="Ahmad T."/>
            <person name="Ishaq S.E."/>
            <person name="Wang F."/>
        </authorList>
    </citation>
    <scope>NUCLEOTIDE SEQUENCE</scope>
    <source>
        <strain evidence="7">LMO-M01</strain>
    </source>
</reference>
<organism evidence="7 8">
    <name type="scientific">Synoicihabitans lomoniglobus</name>
    <dbReference type="NCBI Taxonomy" id="2909285"/>
    <lineage>
        <taxon>Bacteria</taxon>
        <taxon>Pseudomonadati</taxon>
        <taxon>Verrucomicrobiota</taxon>
        <taxon>Opitutia</taxon>
        <taxon>Opitutales</taxon>
        <taxon>Opitutaceae</taxon>
        <taxon>Synoicihabitans</taxon>
    </lineage>
</organism>
<keyword evidence="2" id="KW-0479">Metal-binding</keyword>
<dbReference type="SUPFAM" id="SSF53649">
    <property type="entry name" value="Alkaline phosphatase-like"/>
    <property type="match status" value="1"/>
</dbReference>
<evidence type="ECO:0000313" key="8">
    <source>
        <dbReference type="Proteomes" id="UP001218638"/>
    </source>
</evidence>
<evidence type="ECO:0000259" key="6">
    <source>
        <dbReference type="Pfam" id="PF00884"/>
    </source>
</evidence>
<dbReference type="Pfam" id="PF00884">
    <property type="entry name" value="Sulfatase"/>
    <property type="match status" value="1"/>
</dbReference>
<dbReference type="AlphaFoldDB" id="A0AAE9ZVD0"/>
<dbReference type="EMBL" id="CP119075">
    <property type="protein sequence ID" value="WED64076.1"/>
    <property type="molecule type" value="Genomic_DNA"/>
</dbReference>
<evidence type="ECO:0000256" key="5">
    <source>
        <dbReference type="SAM" id="SignalP"/>
    </source>
</evidence>
<dbReference type="Proteomes" id="UP001218638">
    <property type="component" value="Chromosome"/>
</dbReference>
<dbReference type="PANTHER" id="PTHR42693:SF53">
    <property type="entry name" value="ENDO-4-O-SULFATASE"/>
    <property type="match status" value="1"/>
</dbReference>
<accession>A0AAE9ZVD0</accession>
<feature type="domain" description="Sulfatase N-terminal" evidence="6">
    <location>
        <begin position="37"/>
        <end position="385"/>
    </location>
</feature>
<evidence type="ECO:0000256" key="2">
    <source>
        <dbReference type="ARBA" id="ARBA00022723"/>
    </source>
</evidence>
<dbReference type="InterPro" id="IPR017850">
    <property type="entry name" value="Alkaline_phosphatase_core_sf"/>
</dbReference>
<evidence type="ECO:0000256" key="1">
    <source>
        <dbReference type="ARBA" id="ARBA00008779"/>
    </source>
</evidence>
<comment type="similarity">
    <text evidence="1">Belongs to the sulfatase family.</text>
</comment>
<keyword evidence="3 7" id="KW-0378">Hydrolase</keyword>
<dbReference type="PANTHER" id="PTHR42693">
    <property type="entry name" value="ARYLSULFATASE FAMILY MEMBER"/>
    <property type="match status" value="1"/>
</dbReference>
<dbReference type="KEGG" id="slom:PXH66_17195"/>
<dbReference type="GO" id="GO:0046872">
    <property type="term" value="F:metal ion binding"/>
    <property type="evidence" value="ECO:0007669"/>
    <property type="project" value="UniProtKB-KW"/>
</dbReference>
<evidence type="ECO:0000256" key="3">
    <source>
        <dbReference type="ARBA" id="ARBA00022801"/>
    </source>
</evidence>
<gene>
    <name evidence="7" type="ORF">PXH66_17195</name>
</gene>
<proteinExistence type="inferred from homology"/>
<dbReference type="InterPro" id="IPR000917">
    <property type="entry name" value="Sulfatase_N"/>
</dbReference>
<dbReference type="InterPro" id="IPR024607">
    <property type="entry name" value="Sulfatase_CS"/>
</dbReference>
<name>A0AAE9ZVD0_9BACT</name>
<evidence type="ECO:0000256" key="4">
    <source>
        <dbReference type="ARBA" id="ARBA00022837"/>
    </source>
</evidence>
<dbReference type="PROSITE" id="PS00149">
    <property type="entry name" value="SULFATASE_2"/>
    <property type="match status" value="1"/>
</dbReference>
<dbReference type="InterPro" id="IPR050738">
    <property type="entry name" value="Sulfatase"/>
</dbReference>